<dbReference type="AlphaFoldDB" id="E0SP69"/>
<evidence type="ECO:0000256" key="13">
    <source>
        <dbReference type="RuleBase" id="RU364064"/>
    </source>
</evidence>
<dbReference type="Proteomes" id="UP000001304">
    <property type="component" value="Chromosome"/>
</dbReference>
<keyword evidence="9" id="KW-1015">Disulfide bond</keyword>
<dbReference type="PROSITE" id="PS00089">
    <property type="entry name" value="RIBORED_LARGE"/>
    <property type="match status" value="1"/>
</dbReference>
<dbReference type="InterPro" id="IPR013509">
    <property type="entry name" value="RNR_lsu_N"/>
</dbReference>
<evidence type="ECO:0000256" key="7">
    <source>
        <dbReference type="ARBA" id="ARBA00023002"/>
    </source>
</evidence>
<dbReference type="InterPro" id="IPR013346">
    <property type="entry name" value="NrdE_NrdA_C"/>
</dbReference>
<dbReference type="GO" id="GO:0031419">
    <property type="term" value="F:cobalamin binding"/>
    <property type="evidence" value="ECO:0007669"/>
    <property type="project" value="UniProtKB-KW"/>
</dbReference>
<keyword evidence="16" id="KW-1185">Reference proteome</keyword>
<keyword evidence="3" id="KW-0021">Allosteric enzyme</keyword>
<keyword evidence="8" id="KW-0215">Deoxyribonucleotide synthesis</keyword>
<comment type="function">
    <text evidence="13">Catalyzes the reduction of ribonucleotides to deoxyribonucleotides. May function to provide a pool of deoxyribonucleotide precursors for DNA repair during oxygen limitation and/or for immediate growth after restoration of oxygen.</text>
</comment>
<gene>
    <name evidence="15" type="ordered locus">Igag_1190</name>
</gene>
<evidence type="ECO:0000256" key="5">
    <source>
        <dbReference type="ARBA" id="ARBA00022741"/>
    </source>
</evidence>
<dbReference type="EC" id="1.17.4.1" evidence="13"/>
<keyword evidence="5 12" id="KW-0547">Nucleotide-binding</keyword>
<dbReference type="STRING" id="583356.Igag_1190"/>
<comment type="similarity">
    <text evidence="2 13">Belongs to the ribonucleoside diphosphate reductase class-2 family.</text>
</comment>
<dbReference type="BioCyc" id="IAGG583356:GHAH-1167-MONOMER"/>
<organism evidence="15 16">
    <name type="scientific">Ignisphaera aggregans (strain DSM 17230 / JCM 13409 / AQ1.S1)</name>
    <dbReference type="NCBI Taxonomy" id="583356"/>
    <lineage>
        <taxon>Archaea</taxon>
        <taxon>Thermoproteota</taxon>
        <taxon>Thermoprotei</taxon>
        <taxon>Desulfurococcales</taxon>
        <taxon>Desulfurococcaceae</taxon>
        <taxon>Ignisphaera</taxon>
    </lineage>
</organism>
<comment type="cofactor">
    <cofactor evidence="1 13">
        <name>adenosylcob(III)alamin</name>
        <dbReference type="ChEBI" id="CHEBI:18408"/>
    </cofactor>
</comment>
<dbReference type="UniPathway" id="UPA00326"/>
<dbReference type="InterPro" id="IPR050862">
    <property type="entry name" value="RdRp_reductase_class-2"/>
</dbReference>
<dbReference type="GO" id="GO:0009263">
    <property type="term" value="P:deoxyribonucleotide biosynthetic process"/>
    <property type="evidence" value="ECO:0007669"/>
    <property type="project" value="UniProtKB-KW"/>
</dbReference>
<evidence type="ECO:0000256" key="4">
    <source>
        <dbReference type="ARBA" id="ARBA00022628"/>
    </source>
</evidence>
<evidence type="ECO:0000256" key="6">
    <source>
        <dbReference type="ARBA" id="ARBA00022840"/>
    </source>
</evidence>
<evidence type="ECO:0000256" key="8">
    <source>
        <dbReference type="ARBA" id="ARBA00023116"/>
    </source>
</evidence>
<dbReference type="Pfam" id="PF02867">
    <property type="entry name" value="Ribonuc_red_lgC"/>
    <property type="match status" value="1"/>
</dbReference>
<dbReference type="InterPro" id="IPR005144">
    <property type="entry name" value="ATP-cone_dom"/>
</dbReference>
<evidence type="ECO:0000256" key="3">
    <source>
        <dbReference type="ARBA" id="ARBA00022533"/>
    </source>
</evidence>
<dbReference type="KEGG" id="iag:Igag_1190"/>
<feature type="domain" description="ATP-cone" evidence="14">
    <location>
        <begin position="19"/>
        <end position="111"/>
    </location>
</feature>
<dbReference type="InterPro" id="IPR013344">
    <property type="entry name" value="RNR_NrdJ/NrdZ"/>
</dbReference>
<keyword evidence="10 13" id="KW-0170">Cobalt</keyword>
<dbReference type="CDD" id="cd02888">
    <property type="entry name" value="RNR_II_dimer"/>
    <property type="match status" value="1"/>
</dbReference>
<dbReference type="Gene3D" id="3.20.70.20">
    <property type="match status" value="1"/>
</dbReference>
<dbReference type="PANTHER" id="PTHR43371">
    <property type="entry name" value="VITAMIN B12-DEPENDENT RIBONUCLEOTIDE REDUCTASE"/>
    <property type="match status" value="1"/>
</dbReference>
<keyword evidence="6 12" id="KW-0067">ATP-binding</keyword>
<name>E0SP69_IGNAA</name>
<evidence type="ECO:0000313" key="16">
    <source>
        <dbReference type="Proteomes" id="UP000001304"/>
    </source>
</evidence>
<dbReference type="PANTHER" id="PTHR43371:SF1">
    <property type="entry name" value="RIBONUCLEOSIDE-DIPHOSPHATE REDUCTASE"/>
    <property type="match status" value="1"/>
</dbReference>
<dbReference type="EMBL" id="CP002098">
    <property type="protein sequence ID" value="ADM27996.1"/>
    <property type="molecule type" value="Genomic_DNA"/>
</dbReference>
<dbReference type="GO" id="GO:0071897">
    <property type="term" value="P:DNA biosynthetic process"/>
    <property type="evidence" value="ECO:0007669"/>
    <property type="project" value="UniProtKB-KW"/>
</dbReference>
<accession>E0SP69</accession>
<dbReference type="NCBIfam" id="TIGR02504">
    <property type="entry name" value="NrdJ_Z"/>
    <property type="match status" value="1"/>
</dbReference>
<evidence type="ECO:0000256" key="1">
    <source>
        <dbReference type="ARBA" id="ARBA00001922"/>
    </source>
</evidence>
<evidence type="ECO:0000256" key="10">
    <source>
        <dbReference type="ARBA" id="ARBA00023285"/>
    </source>
</evidence>
<keyword evidence="13" id="KW-0237">DNA synthesis</keyword>
<dbReference type="GO" id="GO:0004748">
    <property type="term" value="F:ribonucleoside-diphosphate reductase activity, thioredoxin disulfide as acceptor"/>
    <property type="evidence" value="ECO:0007669"/>
    <property type="project" value="UniProtKB-EC"/>
</dbReference>
<evidence type="ECO:0000256" key="9">
    <source>
        <dbReference type="ARBA" id="ARBA00023157"/>
    </source>
</evidence>
<sequence>MSNTSIEINSDLRSIISTVKVIKRDGSIEPFNLEKVFISISKACKKLCDRNEILSIIEILVGEIKERSEISTLEISDRIERIMISKAISNPKWFEVVKRYELGKIYKDVYGKRSDVEFDPKDLKLTFSAIKILGSRYLIKDPETGRFIETPQMLFRRVSRAIATQEYKYCIQQNNNEDLCKDRVKYWEELFYELLSDQRFLPNSPTLMNAGTKLGILSACFVIPVRDSIVTPDGEGIYDAVRAQAIIFQQGGGTGFDFSELRPEGDIVSTTGGIASGPLSFMRMFDVNTEVIKQGGKRRGANMGVLHVWHADIEKFIDAKSGQLKDVNLQNFNISVGAYDYFIEAVMNGGSIPLINPRKTNLRRDLGNNSKFYAITRARHYLYEDWVQEVIINELESKGGSIWLDETILLTIDEAMIIAQEEKAIVGYVNAKKLFEKIVRNAWDSGDPGLLFIDTINRRHPVWYLGKINATNPCGEQPLLPWESCNLGSINLEKYVEYDEYGKPRIAWQRLAEDIRVIVRFMDNIIDVAKWPLPQLEEAVKRTRKIGIGVMGWHHMLIKLGIPYDSADALYLAYYLAEWIEYNAALASIELARERGAFPAYDPDKYRPTWLSAKPLEELLAIASIDAKPSKFILELLSSRPQIDWNTVEVLRRKYGIRNAALTSIAPTGTISIIANASPSIEPIFAVAFERHVTVGKFIEVDPLFLEYLRKYELDSPELIEEIARRGSISDIPYMPRTIKLLFKGALDIDPKWHVLHQAVWQQWVCAGVSKTVNLRFEATVDDVRNVYLLAWMLGCKGITVYRDKSKAQQVIYVGVKMSQQQVPKERTEKIQLEEKSPQDVSTQQISKQQLFTVTRGKSITEAIEELAVQSCPTCEY</sequence>
<protein>
    <recommendedName>
        <fullName evidence="13">Vitamin B12-dependent ribonucleotide reductase</fullName>
        <ecNumber evidence="13">1.17.4.1</ecNumber>
    </recommendedName>
</protein>
<dbReference type="HOGENOM" id="CLU_000404_2_3_2"/>
<dbReference type="GO" id="GO:0005524">
    <property type="term" value="F:ATP binding"/>
    <property type="evidence" value="ECO:0007669"/>
    <property type="project" value="UniProtKB-UniRule"/>
</dbReference>
<dbReference type="Pfam" id="PF00317">
    <property type="entry name" value="Ribonuc_red_lgN"/>
    <property type="match status" value="1"/>
</dbReference>
<dbReference type="PRINTS" id="PR01183">
    <property type="entry name" value="RIBORDTASEM1"/>
</dbReference>
<dbReference type="PROSITE" id="PS51161">
    <property type="entry name" value="ATP_CONE"/>
    <property type="match status" value="1"/>
</dbReference>
<dbReference type="Pfam" id="PF03477">
    <property type="entry name" value="ATP-cone"/>
    <property type="match status" value="1"/>
</dbReference>
<proteinExistence type="inferred from homology"/>
<evidence type="ECO:0000259" key="14">
    <source>
        <dbReference type="PROSITE" id="PS51161"/>
    </source>
</evidence>
<dbReference type="SUPFAM" id="SSF48168">
    <property type="entry name" value="R1 subunit of ribonucleotide reductase, N-terminal domain"/>
    <property type="match status" value="1"/>
</dbReference>
<evidence type="ECO:0000256" key="2">
    <source>
        <dbReference type="ARBA" id="ARBA00007405"/>
    </source>
</evidence>
<comment type="catalytic activity">
    <reaction evidence="11 13">
        <text>a 2'-deoxyribonucleoside 5'-diphosphate + [thioredoxin]-disulfide + H2O = a ribonucleoside 5'-diphosphate + [thioredoxin]-dithiol</text>
        <dbReference type="Rhea" id="RHEA:23252"/>
        <dbReference type="Rhea" id="RHEA-COMP:10698"/>
        <dbReference type="Rhea" id="RHEA-COMP:10700"/>
        <dbReference type="ChEBI" id="CHEBI:15377"/>
        <dbReference type="ChEBI" id="CHEBI:29950"/>
        <dbReference type="ChEBI" id="CHEBI:50058"/>
        <dbReference type="ChEBI" id="CHEBI:57930"/>
        <dbReference type="ChEBI" id="CHEBI:73316"/>
        <dbReference type="EC" id="1.17.4.1"/>
    </reaction>
</comment>
<evidence type="ECO:0000256" key="11">
    <source>
        <dbReference type="ARBA" id="ARBA00047754"/>
    </source>
</evidence>
<evidence type="ECO:0000313" key="15">
    <source>
        <dbReference type="EMBL" id="ADM27996.1"/>
    </source>
</evidence>
<dbReference type="SUPFAM" id="SSF51998">
    <property type="entry name" value="PFL-like glycyl radical enzymes"/>
    <property type="match status" value="1"/>
</dbReference>
<evidence type="ECO:0000256" key="12">
    <source>
        <dbReference type="PROSITE-ProRule" id="PRU00492"/>
    </source>
</evidence>
<dbReference type="InterPro" id="IPR000788">
    <property type="entry name" value="RNR_lg_C"/>
</dbReference>
<keyword evidence="7 13" id="KW-0560">Oxidoreductase</keyword>
<dbReference type="InterPro" id="IPR008926">
    <property type="entry name" value="RNR_R1-su_N"/>
</dbReference>
<keyword evidence="4 13" id="KW-0846">Cobalamin</keyword>
<reference evidence="15 16" key="1">
    <citation type="journal article" date="2010" name="Stand. Genomic Sci.">
        <title>Complete genome sequence of Ignisphaera aggregans type strain (AQ1.S1).</title>
        <authorList>
            <person name="Goker M."/>
            <person name="Held B."/>
            <person name="Lapidus A."/>
            <person name="Nolan M."/>
            <person name="Spring S."/>
            <person name="Yasawong M."/>
            <person name="Lucas S."/>
            <person name="Glavina Del Rio T."/>
            <person name="Tice H."/>
            <person name="Cheng J.F."/>
            <person name="Goodwin L."/>
            <person name="Tapia R."/>
            <person name="Pitluck S."/>
            <person name="Liolios K."/>
            <person name="Ivanova N."/>
            <person name="Mavromatis K."/>
            <person name="Mikhailova N."/>
            <person name="Pati A."/>
            <person name="Chen A."/>
            <person name="Palaniappan K."/>
            <person name="Brambilla E."/>
            <person name="Land M."/>
            <person name="Hauser L."/>
            <person name="Chang Y.J."/>
            <person name="Jeffries C.D."/>
            <person name="Brettin T."/>
            <person name="Detter J.C."/>
            <person name="Han C."/>
            <person name="Rohde M."/>
            <person name="Sikorski J."/>
            <person name="Woyke T."/>
            <person name="Bristow J."/>
            <person name="Eisen J.A."/>
            <person name="Markowitz V."/>
            <person name="Hugenholtz P."/>
            <person name="Kyrpides N.C."/>
            <person name="Klenk H.P."/>
        </authorList>
    </citation>
    <scope>NUCLEOTIDE SEQUENCE [LARGE SCALE GENOMIC DNA]</scope>
    <source>
        <strain evidence="16">DSM 17230 / JCM 13409 / AQ1.S1</strain>
    </source>
</reference>